<name>A0AA38FQE3_TAXCH</name>
<dbReference type="InterPro" id="IPR003663">
    <property type="entry name" value="Sugar/inositol_transpt"/>
</dbReference>
<sequence length="626" mass="66851">MAASGGDGGGRREGPALANEYNDEAHLLKSQRIHFDVNSLNEMDNEQAAPSSSKLFVIVLTVVAGIGGFLFGYDTGVISGALLYIREDFESVDNSMVLQETIVSTAIGGAALGAALGGKTCDRFGRKKSILIADVVFLFGSLIMASAPSPSILIGGRMMVGLGIGIASMAAPLYIAETSPSDIRGALVSINTLMVTTGQFVSYVVNYAFTQVPGTWRWMLGIAGVPALLQIILFTCLPESPRWLLRKGNVEAAISVFKKIYPPENLKIELKQIMEAAENESNADVVPKDISVGDILGTKEMRLALTAGVGLQIFQQLVGINTVMYYSPSIMELAGFAAHRTALLLSLVVAGVNALGTVVGILLIDRSGRRRLAVFSLIGVTGALMLLSVGFYLTTTDSPNVMTPENSFSAELLCSAMQTEKSTSRSFSCLDCLHRACGFCAASQNKMQPGSCLIHNGTVADICTGSSRSWYTQSCPSNYGWLALVGLVLYIMAFSPGMGPVPWAVNSEIYPAQLRGVCGGIAATANWVSNLLVAQSFLSLTRLLGTAGAFSLFTCLSVLALIFVLVAVPETKGLSFQEVEQLWEERAKRTKGWFPWTNNGLQYSRADEKSIPMQILCDSDSMHAAT</sequence>
<dbReference type="InterPro" id="IPR050814">
    <property type="entry name" value="Myo-inositol_Transporter"/>
</dbReference>
<organism evidence="10 11">
    <name type="scientific">Taxus chinensis</name>
    <name type="common">Chinese yew</name>
    <name type="synonym">Taxus wallichiana var. chinensis</name>
    <dbReference type="NCBI Taxonomy" id="29808"/>
    <lineage>
        <taxon>Eukaryota</taxon>
        <taxon>Viridiplantae</taxon>
        <taxon>Streptophyta</taxon>
        <taxon>Embryophyta</taxon>
        <taxon>Tracheophyta</taxon>
        <taxon>Spermatophyta</taxon>
        <taxon>Pinopsida</taxon>
        <taxon>Pinidae</taxon>
        <taxon>Conifers II</taxon>
        <taxon>Cupressales</taxon>
        <taxon>Taxaceae</taxon>
        <taxon>Taxus</taxon>
    </lineage>
</organism>
<evidence type="ECO:0000256" key="7">
    <source>
        <dbReference type="RuleBase" id="RU003346"/>
    </source>
</evidence>
<feature type="transmembrane region" description="Helical" evidence="8">
    <location>
        <begin position="154"/>
        <end position="175"/>
    </location>
</feature>
<keyword evidence="11" id="KW-1185">Reference proteome</keyword>
<feature type="transmembrane region" description="Helical" evidence="8">
    <location>
        <begin position="372"/>
        <end position="393"/>
    </location>
</feature>
<evidence type="ECO:0000256" key="2">
    <source>
        <dbReference type="ARBA" id="ARBA00010992"/>
    </source>
</evidence>
<dbReference type="SUPFAM" id="SSF103473">
    <property type="entry name" value="MFS general substrate transporter"/>
    <property type="match status" value="1"/>
</dbReference>
<evidence type="ECO:0000256" key="3">
    <source>
        <dbReference type="ARBA" id="ARBA00022448"/>
    </source>
</evidence>
<dbReference type="FunFam" id="1.20.1250.20:FF:000121">
    <property type="entry name" value="Probable inositol transporter 2"/>
    <property type="match status" value="1"/>
</dbReference>
<evidence type="ECO:0000259" key="9">
    <source>
        <dbReference type="PROSITE" id="PS50850"/>
    </source>
</evidence>
<keyword evidence="4 8" id="KW-0812">Transmembrane</keyword>
<feature type="transmembrane region" description="Helical" evidence="8">
    <location>
        <begin position="343"/>
        <end position="365"/>
    </location>
</feature>
<evidence type="ECO:0000256" key="4">
    <source>
        <dbReference type="ARBA" id="ARBA00022692"/>
    </source>
</evidence>
<comment type="subcellular location">
    <subcellularLocation>
        <location evidence="1">Membrane</location>
        <topology evidence="1">Multi-pass membrane protein</topology>
    </subcellularLocation>
</comment>
<dbReference type="InterPro" id="IPR005828">
    <property type="entry name" value="MFS_sugar_transport-like"/>
</dbReference>
<feature type="transmembrane region" description="Helical" evidence="8">
    <location>
        <begin position="303"/>
        <end position="323"/>
    </location>
</feature>
<evidence type="ECO:0000256" key="8">
    <source>
        <dbReference type="SAM" id="Phobius"/>
    </source>
</evidence>
<dbReference type="CDD" id="cd17360">
    <property type="entry name" value="MFS_HMIT_like"/>
    <property type="match status" value="1"/>
</dbReference>
<dbReference type="Pfam" id="PF00083">
    <property type="entry name" value="Sugar_tr"/>
    <property type="match status" value="2"/>
</dbReference>
<comment type="caution">
    <text evidence="10">The sequence shown here is derived from an EMBL/GenBank/DDBJ whole genome shotgun (WGS) entry which is preliminary data.</text>
</comment>
<feature type="transmembrane region" description="Helical" evidence="8">
    <location>
        <begin position="544"/>
        <end position="568"/>
    </location>
</feature>
<evidence type="ECO:0000313" key="10">
    <source>
        <dbReference type="EMBL" id="KAH9308355.1"/>
    </source>
</evidence>
<feature type="domain" description="Major facilitator superfamily (MFS) profile" evidence="9">
    <location>
        <begin position="60"/>
        <end position="572"/>
    </location>
</feature>
<feature type="transmembrane region" description="Helical" evidence="8">
    <location>
        <begin position="55"/>
        <end position="85"/>
    </location>
</feature>
<dbReference type="Gene3D" id="1.20.1250.20">
    <property type="entry name" value="MFS general substrate transporter like domains"/>
    <property type="match status" value="2"/>
</dbReference>
<comment type="similarity">
    <text evidence="2 7">Belongs to the major facilitator superfamily. Sugar transporter (TC 2.A.1.1) family.</text>
</comment>
<keyword evidence="3 7" id="KW-0813">Transport</keyword>
<dbReference type="PROSITE" id="PS00217">
    <property type="entry name" value="SUGAR_TRANSPORT_2"/>
    <property type="match status" value="1"/>
</dbReference>
<dbReference type="PANTHER" id="PTHR48020">
    <property type="entry name" value="PROTON MYO-INOSITOL COTRANSPORTER"/>
    <property type="match status" value="1"/>
</dbReference>
<dbReference type="PRINTS" id="PR00171">
    <property type="entry name" value="SUGRTRNSPORT"/>
</dbReference>
<evidence type="ECO:0000256" key="6">
    <source>
        <dbReference type="ARBA" id="ARBA00023136"/>
    </source>
</evidence>
<feature type="transmembrane region" description="Helical" evidence="8">
    <location>
        <begin position="215"/>
        <end position="237"/>
    </location>
</feature>
<feature type="transmembrane region" description="Helical" evidence="8">
    <location>
        <begin position="97"/>
        <end position="118"/>
    </location>
</feature>
<dbReference type="GO" id="GO:0016020">
    <property type="term" value="C:membrane"/>
    <property type="evidence" value="ECO:0007669"/>
    <property type="project" value="UniProtKB-SubCell"/>
</dbReference>
<dbReference type="PROSITE" id="PS50850">
    <property type="entry name" value="MFS"/>
    <property type="match status" value="1"/>
</dbReference>
<feature type="transmembrane region" description="Helical" evidence="8">
    <location>
        <begin position="479"/>
        <end position="505"/>
    </location>
</feature>
<evidence type="ECO:0000256" key="5">
    <source>
        <dbReference type="ARBA" id="ARBA00022989"/>
    </source>
</evidence>
<reference evidence="10 11" key="1">
    <citation type="journal article" date="2021" name="Nat. Plants">
        <title>The Taxus genome provides insights into paclitaxel biosynthesis.</title>
        <authorList>
            <person name="Xiong X."/>
            <person name="Gou J."/>
            <person name="Liao Q."/>
            <person name="Li Y."/>
            <person name="Zhou Q."/>
            <person name="Bi G."/>
            <person name="Li C."/>
            <person name="Du R."/>
            <person name="Wang X."/>
            <person name="Sun T."/>
            <person name="Guo L."/>
            <person name="Liang H."/>
            <person name="Lu P."/>
            <person name="Wu Y."/>
            <person name="Zhang Z."/>
            <person name="Ro D.K."/>
            <person name="Shang Y."/>
            <person name="Huang S."/>
            <person name="Yan J."/>
        </authorList>
    </citation>
    <scope>NUCLEOTIDE SEQUENCE [LARGE SCALE GENOMIC DNA]</scope>
    <source>
        <strain evidence="10">Ta-2019</strain>
    </source>
</reference>
<dbReference type="AlphaFoldDB" id="A0AA38FQE3"/>
<evidence type="ECO:0000256" key="1">
    <source>
        <dbReference type="ARBA" id="ARBA00004141"/>
    </source>
</evidence>
<feature type="transmembrane region" description="Helical" evidence="8">
    <location>
        <begin position="130"/>
        <end position="148"/>
    </location>
</feature>
<proteinExistence type="inferred from homology"/>
<dbReference type="GO" id="GO:0022857">
    <property type="term" value="F:transmembrane transporter activity"/>
    <property type="evidence" value="ECO:0007669"/>
    <property type="project" value="InterPro"/>
</dbReference>
<dbReference type="OMA" id="MQPGSCL"/>
<accession>A0AA38FQE3</accession>
<gene>
    <name evidence="10" type="ORF">KI387_036266</name>
</gene>
<dbReference type="NCBIfam" id="TIGR00879">
    <property type="entry name" value="SP"/>
    <property type="match status" value="1"/>
</dbReference>
<evidence type="ECO:0000313" key="11">
    <source>
        <dbReference type="Proteomes" id="UP000824469"/>
    </source>
</evidence>
<keyword evidence="5 8" id="KW-1133">Transmembrane helix</keyword>
<dbReference type="InterPro" id="IPR020846">
    <property type="entry name" value="MFS_dom"/>
</dbReference>
<feature type="transmembrane region" description="Helical" evidence="8">
    <location>
        <begin position="517"/>
        <end position="538"/>
    </location>
</feature>
<dbReference type="Proteomes" id="UP000824469">
    <property type="component" value="Unassembled WGS sequence"/>
</dbReference>
<dbReference type="InterPro" id="IPR036259">
    <property type="entry name" value="MFS_trans_sf"/>
</dbReference>
<protein>
    <recommendedName>
        <fullName evidence="9">Major facilitator superfamily (MFS) profile domain-containing protein</fullName>
    </recommendedName>
</protein>
<dbReference type="PANTHER" id="PTHR48020:SF12">
    <property type="entry name" value="PROTON MYO-INOSITOL COTRANSPORTER"/>
    <property type="match status" value="1"/>
</dbReference>
<feature type="transmembrane region" description="Helical" evidence="8">
    <location>
        <begin position="187"/>
        <end position="209"/>
    </location>
</feature>
<keyword evidence="6 8" id="KW-0472">Membrane</keyword>
<dbReference type="EMBL" id="JAHRHJ020000007">
    <property type="protein sequence ID" value="KAH9308355.1"/>
    <property type="molecule type" value="Genomic_DNA"/>
</dbReference>
<dbReference type="InterPro" id="IPR005829">
    <property type="entry name" value="Sugar_transporter_CS"/>
</dbReference>